<dbReference type="Proteomes" id="UP000597206">
    <property type="component" value="Unassembled WGS sequence"/>
</dbReference>
<feature type="chain" id="PRO_5045401301" description="Lipoprotein" evidence="1">
    <location>
        <begin position="17"/>
        <end position="462"/>
    </location>
</feature>
<organism evidence="2 3">
    <name type="scientific">Vibrio nitrifigilis</name>
    <dbReference type="NCBI Taxonomy" id="2789781"/>
    <lineage>
        <taxon>Bacteria</taxon>
        <taxon>Pseudomonadati</taxon>
        <taxon>Pseudomonadota</taxon>
        <taxon>Gammaproteobacteria</taxon>
        <taxon>Vibrionales</taxon>
        <taxon>Vibrionaceae</taxon>
        <taxon>Vibrio</taxon>
    </lineage>
</organism>
<gene>
    <name evidence="2" type="ORF">I1A42_17780</name>
</gene>
<keyword evidence="1" id="KW-0732">Signal</keyword>
<evidence type="ECO:0000313" key="2">
    <source>
        <dbReference type="EMBL" id="MBF9002323.1"/>
    </source>
</evidence>
<evidence type="ECO:0000313" key="3">
    <source>
        <dbReference type="Proteomes" id="UP000597206"/>
    </source>
</evidence>
<reference evidence="2 3" key="1">
    <citation type="submission" date="2020-11" db="EMBL/GenBank/DDBJ databases">
        <title>Vibrio nitrifigilis sp. nov., a marine nitrogen-fixing bacterium isolated from the lagoon sediment of an islet inside an atoll.</title>
        <authorList>
            <person name="Wang L.-T."/>
            <person name="Shieh W.Y."/>
        </authorList>
    </citation>
    <scope>NUCLEOTIDE SEQUENCE [LARGE SCALE GENOMIC DNA]</scope>
    <source>
        <strain evidence="2 3">NFV-1</strain>
    </source>
</reference>
<dbReference type="RefSeq" id="WP_196124254.1">
    <property type="nucleotide sequence ID" value="NZ_JADPMR010000004.1"/>
</dbReference>
<keyword evidence="3" id="KW-1185">Reference proteome</keyword>
<name>A0ABS0GIR6_9VIBR</name>
<dbReference type="EMBL" id="JADPMR010000004">
    <property type="protein sequence ID" value="MBF9002323.1"/>
    <property type="molecule type" value="Genomic_DNA"/>
</dbReference>
<accession>A0ABS0GIR6</accession>
<evidence type="ECO:0000256" key="1">
    <source>
        <dbReference type="SAM" id="SignalP"/>
    </source>
</evidence>
<protein>
    <recommendedName>
        <fullName evidence="4">Lipoprotein</fullName>
    </recommendedName>
</protein>
<dbReference type="PROSITE" id="PS51257">
    <property type="entry name" value="PROKAR_LIPOPROTEIN"/>
    <property type="match status" value="1"/>
</dbReference>
<comment type="caution">
    <text evidence="2">The sequence shown here is derived from an EMBL/GenBank/DDBJ whole genome shotgun (WGS) entry which is preliminary data.</text>
</comment>
<proteinExistence type="predicted"/>
<sequence length="462" mass="50146">MFYKNVIVASMFLALAGCNGSSSDSSDNTSQTATAKQFTIIDGYLKDAQVYVDRNANQVADENEVVGTTDENGQITINNVSDGQTIIAVIDAGTTTDQDFGSVVGHSYQMASNSSSSVITPFTTLAVKQNISLADVASLVNLPESVVSGDYVNAQSEDADRAHLIARSATRTLSDLSSSDDDMLDNFADFRDSAAEVPASQLDSVNLEINDGKITQIAAKPTLKEFLQSGSLTSFSLNEFWRHLCEDENIDSSAGENCSGLGDGSTRWTFNLSDATNPTVIVTDANDSETDTYQVKFDINFAKGVNAFSLAWVENGQTKTSEMKDNFIYTENGLAIAVSVDSDLQLYTTANTNQSLTGFTAITLDESQWQGKTLYHLNDTKQISSDYPWKAEPQMTTVKPTVIATSGSIQFGNTQYTVLQETPDLYLIKDANNHPSLLIKDKGMAERLMSDWKKMPTDQPSN</sequence>
<evidence type="ECO:0008006" key="4">
    <source>
        <dbReference type="Google" id="ProtNLM"/>
    </source>
</evidence>
<feature type="signal peptide" evidence="1">
    <location>
        <begin position="1"/>
        <end position="16"/>
    </location>
</feature>